<dbReference type="EMBL" id="BMJC01000002">
    <property type="protein sequence ID" value="GGA96320.1"/>
    <property type="molecule type" value="Genomic_DNA"/>
</dbReference>
<dbReference type="InterPro" id="IPR013096">
    <property type="entry name" value="Cupin_2"/>
</dbReference>
<dbReference type="PANTHER" id="PTHR36440">
    <property type="entry name" value="PUTATIVE (AFU_ORTHOLOGUE AFUA_8G07350)-RELATED"/>
    <property type="match status" value="1"/>
</dbReference>
<evidence type="ECO:0000313" key="3">
    <source>
        <dbReference type="Proteomes" id="UP000607559"/>
    </source>
</evidence>
<dbReference type="SUPFAM" id="SSF51182">
    <property type="entry name" value="RmlC-like cupins"/>
    <property type="match status" value="1"/>
</dbReference>
<dbReference type="InterPro" id="IPR053146">
    <property type="entry name" value="QDO-like"/>
</dbReference>
<accession>A0A8J2UCF0</accession>
<evidence type="ECO:0000313" key="2">
    <source>
        <dbReference type="EMBL" id="GGA96320.1"/>
    </source>
</evidence>
<dbReference type="RefSeq" id="WP_188931015.1">
    <property type="nucleotide sequence ID" value="NZ_BMJC01000002.1"/>
</dbReference>
<dbReference type="Proteomes" id="UP000607559">
    <property type="component" value="Unassembled WGS sequence"/>
</dbReference>
<reference evidence="2" key="2">
    <citation type="submission" date="2020-09" db="EMBL/GenBank/DDBJ databases">
        <authorList>
            <person name="Sun Q."/>
            <person name="Zhou Y."/>
        </authorList>
    </citation>
    <scope>NUCLEOTIDE SEQUENCE</scope>
    <source>
        <strain evidence="2">CGMCC 1.15448</strain>
    </source>
</reference>
<evidence type="ECO:0000259" key="1">
    <source>
        <dbReference type="Pfam" id="PF07883"/>
    </source>
</evidence>
<proteinExistence type="predicted"/>
<comment type="caution">
    <text evidence="2">The sequence shown here is derived from an EMBL/GenBank/DDBJ whole genome shotgun (WGS) entry which is preliminary data.</text>
</comment>
<protein>
    <recommendedName>
        <fullName evidence="1">Cupin type-2 domain-containing protein</fullName>
    </recommendedName>
</protein>
<dbReference type="InterPro" id="IPR014710">
    <property type="entry name" value="RmlC-like_jellyroll"/>
</dbReference>
<dbReference type="AlphaFoldDB" id="A0A8J2UCF0"/>
<gene>
    <name evidence="2" type="ORF">GCM10011511_19520</name>
</gene>
<keyword evidence="3" id="KW-1185">Reference proteome</keyword>
<dbReference type="Pfam" id="PF07883">
    <property type="entry name" value="Cupin_2"/>
    <property type="match status" value="1"/>
</dbReference>
<dbReference type="Gene3D" id="2.60.120.10">
    <property type="entry name" value="Jelly Rolls"/>
    <property type="match status" value="1"/>
</dbReference>
<name>A0A8J2UCF0_9BACT</name>
<dbReference type="InterPro" id="IPR011051">
    <property type="entry name" value="RmlC_Cupin_sf"/>
</dbReference>
<reference evidence="2" key="1">
    <citation type="journal article" date="2014" name="Int. J. Syst. Evol. Microbiol.">
        <title>Complete genome sequence of Corynebacterium casei LMG S-19264T (=DSM 44701T), isolated from a smear-ripened cheese.</title>
        <authorList>
            <consortium name="US DOE Joint Genome Institute (JGI-PGF)"/>
            <person name="Walter F."/>
            <person name="Albersmeier A."/>
            <person name="Kalinowski J."/>
            <person name="Ruckert C."/>
        </authorList>
    </citation>
    <scope>NUCLEOTIDE SEQUENCE</scope>
    <source>
        <strain evidence="2">CGMCC 1.15448</strain>
    </source>
</reference>
<feature type="domain" description="Cupin type-2" evidence="1">
    <location>
        <begin position="78"/>
        <end position="137"/>
    </location>
</feature>
<organism evidence="2 3">
    <name type="scientific">Puia dinghuensis</name>
    <dbReference type="NCBI Taxonomy" id="1792502"/>
    <lineage>
        <taxon>Bacteria</taxon>
        <taxon>Pseudomonadati</taxon>
        <taxon>Bacteroidota</taxon>
        <taxon>Chitinophagia</taxon>
        <taxon>Chitinophagales</taxon>
        <taxon>Chitinophagaceae</taxon>
        <taxon>Puia</taxon>
    </lineage>
</organism>
<sequence>MKRSTFILTSLIGSHIATFAREIRYFRLSKPFKVEAGKDRFNDDFVYRGNHFLLKVSAKDTDGQLCIFDTTRVKKGGPRLHLHYSQDEWFFVLKGEFNFKVGDETFYLKEGDTLFGPRGIPHAFALTSEGEGRLLLTYQPAGSIEEFFKEARGMTNPTEEQSKELFKKHGMELLGSPMD</sequence>
<dbReference type="PANTHER" id="PTHR36440:SF1">
    <property type="entry name" value="PUTATIVE (AFU_ORTHOLOGUE AFUA_8G07350)-RELATED"/>
    <property type="match status" value="1"/>
</dbReference>